<dbReference type="RefSeq" id="WP_149110458.1">
    <property type="nucleotide sequence ID" value="NZ_CP042425.1"/>
</dbReference>
<reference evidence="3" key="1">
    <citation type="submission" date="2019-08" db="EMBL/GenBank/DDBJ databases">
        <title>Limnoglobus roseus gen. nov., sp. nov., a novel freshwater planctomycete with a giant genome from the family Gemmataceae.</title>
        <authorList>
            <person name="Kulichevskaya I.S."/>
            <person name="Naumoff D.G."/>
            <person name="Miroshnikov K."/>
            <person name="Ivanova A."/>
            <person name="Philippov D.A."/>
            <person name="Hakobyan A."/>
            <person name="Rijpstra I.C."/>
            <person name="Sinninghe Damste J.S."/>
            <person name="Liesack W."/>
            <person name="Dedysh S.N."/>
        </authorList>
    </citation>
    <scope>NUCLEOTIDE SEQUENCE [LARGE SCALE GENOMIC DNA]</scope>
    <source>
        <strain evidence="3">PX52</strain>
    </source>
</reference>
<dbReference type="AlphaFoldDB" id="A0A5C1ABV8"/>
<evidence type="ECO:0000313" key="2">
    <source>
        <dbReference type="EMBL" id="QEL15663.1"/>
    </source>
</evidence>
<dbReference type="PANTHER" id="PTHR43019">
    <property type="entry name" value="SERINE ENDOPROTEASE DEGS"/>
    <property type="match status" value="1"/>
</dbReference>
<dbReference type="PANTHER" id="PTHR43019:SF23">
    <property type="entry name" value="PROTEASE DO-LIKE 5, CHLOROPLASTIC"/>
    <property type="match status" value="1"/>
</dbReference>
<evidence type="ECO:0000313" key="3">
    <source>
        <dbReference type="Proteomes" id="UP000324974"/>
    </source>
</evidence>
<feature type="chain" id="PRO_5022867215" evidence="1">
    <location>
        <begin position="25"/>
        <end position="606"/>
    </location>
</feature>
<dbReference type="OrthoDB" id="290518at2"/>
<keyword evidence="2" id="KW-0645">Protease</keyword>
<keyword evidence="1" id="KW-0732">Signal</keyword>
<dbReference type="SUPFAM" id="SSF50494">
    <property type="entry name" value="Trypsin-like serine proteases"/>
    <property type="match status" value="1"/>
</dbReference>
<dbReference type="Pfam" id="PF13365">
    <property type="entry name" value="Trypsin_2"/>
    <property type="match status" value="1"/>
</dbReference>
<dbReference type="GO" id="GO:0008233">
    <property type="term" value="F:peptidase activity"/>
    <property type="evidence" value="ECO:0007669"/>
    <property type="project" value="UniProtKB-KW"/>
</dbReference>
<dbReference type="Gene3D" id="2.40.10.120">
    <property type="match status" value="1"/>
</dbReference>
<dbReference type="GO" id="GO:0006508">
    <property type="term" value="P:proteolysis"/>
    <property type="evidence" value="ECO:0007669"/>
    <property type="project" value="UniProtKB-KW"/>
</dbReference>
<dbReference type="EMBL" id="CP042425">
    <property type="protein sequence ID" value="QEL15663.1"/>
    <property type="molecule type" value="Genomic_DNA"/>
</dbReference>
<dbReference type="Proteomes" id="UP000324974">
    <property type="component" value="Chromosome"/>
</dbReference>
<keyword evidence="2" id="KW-0378">Hydrolase</keyword>
<gene>
    <name evidence="2" type="ORF">PX52LOC_02598</name>
</gene>
<feature type="signal peptide" evidence="1">
    <location>
        <begin position="1"/>
        <end position="24"/>
    </location>
</feature>
<evidence type="ECO:0000256" key="1">
    <source>
        <dbReference type="SAM" id="SignalP"/>
    </source>
</evidence>
<proteinExistence type="predicted"/>
<dbReference type="InterPro" id="IPR009003">
    <property type="entry name" value="Peptidase_S1_PA"/>
</dbReference>
<name>A0A5C1ABV8_9BACT</name>
<protein>
    <submittedName>
        <fullName evidence="2">Serine protease</fullName>
    </submittedName>
</protein>
<keyword evidence="3" id="KW-1185">Reference proteome</keyword>
<accession>A0A5C1ABV8</accession>
<dbReference type="KEGG" id="lrs:PX52LOC_02598"/>
<organism evidence="2 3">
    <name type="scientific">Limnoglobus roseus</name>
    <dbReference type="NCBI Taxonomy" id="2598579"/>
    <lineage>
        <taxon>Bacteria</taxon>
        <taxon>Pseudomonadati</taxon>
        <taxon>Planctomycetota</taxon>
        <taxon>Planctomycetia</taxon>
        <taxon>Gemmatales</taxon>
        <taxon>Gemmataceae</taxon>
        <taxon>Limnoglobus</taxon>
    </lineage>
</organism>
<sequence>MMKRSPLWVAVIAAALVSTASARADGIPPAALDAVKKATVRLRVFLGNGKIAQGSGFFAGEPSVILTNASTLGMLDPSSPPPEKIEVNLDGTRPVEGTVLGIDGVANLAAVRVAGDDLPPPVKFGKAAGVTETQDVYILGYTPVKDREQGKDLTVVKSSVSGLRKLASGVPSQLLISGGTNFGNSGGPILSSAGDVIGVASNTKAVPQPAIPAEAAANFLNGRISGLTVDLAFKDGADVKVPYRVTVVDPLKKLKSAEILFWVGKPGPQRPAAEVEPKPAADDFGFKAFKVPLDGSAQVSGELTLPPRPDNQSYWFRTTYTDGDGKNHWRAAIGVRPIPVDRTPVTLTYKPKAVGYVQLTNDAELKLREPSGETHSLKMNVHPKFREQRAGMEAPVRFVHNYTGLDFSINMDNEPMNKAGIQAMIQQLRNVTADVEMAADGGVEKAKANVNKVPPGPREDMQIITDQILQSVDLMALPLPSGEIKPLQTWKAQRVIDIGPSWASVSSAVDVKFTYLGVSQQGGKTLAVFEMKGPLKTKRGEGINVRGNLDGTVRVDTETGEVVTSRLSVKADMDIKLEKATWTGHGEVAMTLTRSDTPPAPAVPKK</sequence>